<keyword evidence="4" id="KW-1185">Reference proteome</keyword>
<keyword evidence="3" id="KW-0282">Flagellum</keyword>
<accession>A0A0A7PNM2</accession>
<dbReference type="OrthoDB" id="7408548at2"/>
<evidence type="ECO:0000313" key="4">
    <source>
        <dbReference type="Proteomes" id="UP000030907"/>
    </source>
</evidence>
<dbReference type="HOGENOM" id="CLU_131540_0_0_5"/>
<dbReference type="AlphaFoldDB" id="A0A0A7PNM2"/>
<feature type="signal peptide" evidence="1">
    <location>
        <begin position="1"/>
        <end position="24"/>
    </location>
</feature>
<reference evidence="3 4" key="1">
    <citation type="journal article" date="2015" name="Int. J. Syst. Evol. Microbiol.">
        <title>Description of Sphingopyxis fribergensis sp. nov. - a soil bacterium with the ability to degrade styrene and phenylacetic acid.</title>
        <authorList>
            <person name="Oelschlagel M."/>
            <person name="Ruckert C."/>
            <person name="Kalinowski J."/>
            <person name="Schmidt G."/>
            <person name="Schlomann M."/>
            <person name="Tischler D."/>
        </authorList>
    </citation>
    <scope>NUCLEOTIDE SEQUENCE [LARGE SCALE GENOMIC DNA]</scope>
    <source>
        <strain evidence="3 4">Kp5.2</strain>
    </source>
</reference>
<dbReference type="RefSeq" id="WP_039577758.1">
    <property type="nucleotide sequence ID" value="NZ_CP009122.1"/>
</dbReference>
<keyword evidence="3" id="KW-0969">Cilium</keyword>
<sequence>MSRKTLARLAGLAACALAAPVANAQQGNEDWQTIDVLTDMVAKAMGRNATPVDRRIKLARCPEQASVTMIDAQTLAVRCASLGWRLRVPMTAPAGASPVAASFARPAASAPVIRRGDNVRVTIDTESYSISYAAVATQDGRVGETIALRGSDAKSMLSATVTGPGRASLQD</sequence>
<keyword evidence="3" id="KW-0966">Cell projection</keyword>
<dbReference type="STRING" id="1515612.SKP52_19725"/>
<evidence type="ECO:0000259" key="2">
    <source>
        <dbReference type="Pfam" id="PF13144"/>
    </source>
</evidence>
<dbReference type="Proteomes" id="UP000030907">
    <property type="component" value="Chromosome"/>
</dbReference>
<dbReference type="Pfam" id="PF13144">
    <property type="entry name" value="ChapFlgA"/>
    <property type="match status" value="1"/>
</dbReference>
<dbReference type="Gene3D" id="2.30.30.760">
    <property type="match status" value="1"/>
</dbReference>
<protein>
    <submittedName>
        <fullName evidence="3">Flagellar protein</fullName>
    </submittedName>
</protein>
<organism evidence="3 4">
    <name type="scientific">Sphingopyxis fribergensis</name>
    <dbReference type="NCBI Taxonomy" id="1515612"/>
    <lineage>
        <taxon>Bacteria</taxon>
        <taxon>Pseudomonadati</taxon>
        <taxon>Pseudomonadota</taxon>
        <taxon>Alphaproteobacteria</taxon>
        <taxon>Sphingomonadales</taxon>
        <taxon>Sphingomonadaceae</taxon>
        <taxon>Sphingopyxis</taxon>
    </lineage>
</organism>
<dbReference type="InterPro" id="IPR017585">
    <property type="entry name" value="SAF_FlgA"/>
</dbReference>
<evidence type="ECO:0000313" key="3">
    <source>
        <dbReference type="EMBL" id="AJA10813.1"/>
    </source>
</evidence>
<dbReference type="EMBL" id="CP009122">
    <property type="protein sequence ID" value="AJA10813.1"/>
    <property type="molecule type" value="Genomic_DNA"/>
</dbReference>
<keyword evidence="1" id="KW-0732">Signal</keyword>
<name>A0A0A7PNM2_9SPHN</name>
<proteinExistence type="predicted"/>
<gene>
    <name evidence="3" type="ORF">SKP52_19725</name>
</gene>
<feature type="chain" id="PRO_5002030851" evidence="1">
    <location>
        <begin position="25"/>
        <end position="171"/>
    </location>
</feature>
<dbReference type="KEGG" id="sphk:SKP52_19725"/>
<feature type="domain" description="Flagella basal body P-ring formation protein FlgA SAF" evidence="2">
    <location>
        <begin position="109"/>
        <end position="167"/>
    </location>
</feature>
<evidence type="ECO:0000256" key="1">
    <source>
        <dbReference type="SAM" id="SignalP"/>
    </source>
</evidence>